<evidence type="ECO:0000313" key="3">
    <source>
        <dbReference type="Proteomes" id="UP000634004"/>
    </source>
</evidence>
<evidence type="ECO:0000313" key="2">
    <source>
        <dbReference type="EMBL" id="GHA81387.1"/>
    </source>
</evidence>
<gene>
    <name evidence="2" type="ORF">GCM10009069_00470</name>
</gene>
<dbReference type="AlphaFoldDB" id="A0A8J3CJX4"/>
<dbReference type="EMBL" id="BMZH01000001">
    <property type="protein sequence ID" value="GHA81387.1"/>
    <property type="molecule type" value="Genomic_DNA"/>
</dbReference>
<organism evidence="2 3">
    <name type="scientific">Algimonas arctica</name>
    <dbReference type="NCBI Taxonomy" id="1479486"/>
    <lineage>
        <taxon>Bacteria</taxon>
        <taxon>Pseudomonadati</taxon>
        <taxon>Pseudomonadota</taxon>
        <taxon>Alphaproteobacteria</taxon>
        <taxon>Maricaulales</taxon>
        <taxon>Robiginitomaculaceae</taxon>
        <taxon>Algimonas</taxon>
    </lineage>
</organism>
<dbReference type="Proteomes" id="UP000634004">
    <property type="component" value="Unassembled WGS sequence"/>
</dbReference>
<dbReference type="Pfam" id="PF08818">
    <property type="entry name" value="DUF1801"/>
    <property type="match status" value="1"/>
</dbReference>
<comment type="caution">
    <text evidence="2">The sequence shown here is derived from an EMBL/GenBank/DDBJ whole genome shotgun (WGS) entry which is preliminary data.</text>
</comment>
<name>A0A8J3CJX4_9PROT</name>
<dbReference type="InterPro" id="IPR014922">
    <property type="entry name" value="YdhG-like"/>
</dbReference>
<dbReference type="RefSeq" id="WP_189494174.1">
    <property type="nucleotide sequence ID" value="NZ_BMZH01000001.1"/>
</dbReference>
<reference evidence="2" key="1">
    <citation type="journal article" date="2014" name="Int. J. Syst. Evol. Microbiol.">
        <title>Complete genome sequence of Corynebacterium casei LMG S-19264T (=DSM 44701T), isolated from a smear-ripened cheese.</title>
        <authorList>
            <consortium name="US DOE Joint Genome Institute (JGI-PGF)"/>
            <person name="Walter F."/>
            <person name="Albersmeier A."/>
            <person name="Kalinowski J."/>
            <person name="Ruckert C."/>
        </authorList>
    </citation>
    <scope>NUCLEOTIDE SEQUENCE</scope>
    <source>
        <strain evidence="2">KCTC 32513</strain>
    </source>
</reference>
<sequence>MANKTVPEGLKVEDYIAAIDSPERRADCEWLLKTLSEVTGMAPKLWGGTLKSAIVGFGDYHYKYESGREGDSMRIGFANRAQALTINIMPGYQDFDEELSRLGKHKMGKSCLYIKRLSDVDTDVLTEMLQKGFAIMAEKYPE</sequence>
<reference evidence="2" key="2">
    <citation type="submission" date="2020-09" db="EMBL/GenBank/DDBJ databases">
        <authorList>
            <person name="Sun Q."/>
            <person name="Kim S."/>
        </authorList>
    </citation>
    <scope>NUCLEOTIDE SEQUENCE</scope>
    <source>
        <strain evidence="2">KCTC 32513</strain>
    </source>
</reference>
<evidence type="ECO:0000259" key="1">
    <source>
        <dbReference type="Pfam" id="PF08818"/>
    </source>
</evidence>
<feature type="domain" description="YdhG-like" evidence="1">
    <location>
        <begin position="53"/>
        <end position="131"/>
    </location>
</feature>
<proteinExistence type="predicted"/>
<accession>A0A8J3CJX4</accession>
<protein>
    <recommendedName>
        <fullName evidence="1">YdhG-like domain-containing protein</fullName>
    </recommendedName>
</protein>
<dbReference type="SUPFAM" id="SSF159888">
    <property type="entry name" value="YdhG-like"/>
    <property type="match status" value="1"/>
</dbReference>
<keyword evidence="3" id="KW-1185">Reference proteome</keyword>